<reference evidence="7 8" key="1">
    <citation type="submission" date="2018-08" db="EMBL/GenBank/DDBJ databases">
        <title>Pseudooceanicola sediminis CY03 in the family Rhodobacteracea.</title>
        <authorList>
            <person name="Zhang Y.-J."/>
        </authorList>
    </citation>
    <scope>NUCLEOTIDE SEQUENCE [LARGE SCALE GENOMIC DNA]</scope>
    <source>
        <strain evidence="7 8">CY03</strain>
    </source>
</reference>
<dbReference type="GO" id="GO:0009295">
    <property type="term" value="C:nucleoid"/>
    <property type="evidence" value="ECO:0007669"/>
    <property type="project" value="UniProtKB-SubCell"/>
</dbReference>
<dbReference type="InterPro" id="IPR037150">
    <property type="entry name" value="H-NS_C_dom_sf"/>
</dbReference>
<keyword evidence="8" id="KW-1185">Reference proteome</keyword>
<dbReference type="OrthoDB" id="5297879at2"/>
<gene>
    <name evidence="7" type="ORF">DL237_10405</name>
</gene>
<organism evidence="7 8">
    <name type="scientific">Pseudooceanicola sediminis</name>
    <dbReference type="NCBI Taxonomy" id="2211117"/>
    <lineage>
        <taxon>Bacteria</taxon>
        <taxon>Pseudomonadati</taxon>
        <taxon>Pseudomonadota</taxon>
        <taxon>Alphaproteobacteria</taxon>
        <taxon>Rhodobacterales</taxon>
        <taxon>Paracoccaceae</taxon>
        <taxon>Pseudooceanicola</taxon>
    </lineage>
</organism>
<dbReference type="EMBL" id="QWJJ01000008">
    <property type="protein sequence ID" value="RII38666.1"/>
    <property type="molecule type" value="Genomic_DNA"/>
</dbReference>
<evidence type="ECO:0000256" key="4">
    <source>
        <dbReference type="ARBA" id="ARBA00023125"/>
    </source>
</evidence>
<dbReference type="GO" id="GO:0003681">
    <property type="term" value="F:bent DNA binding"/>
    <property type="evidence" value="ECO:0007669"/>
    <property type="project" value="TreeGrafter"/>
</dbReference>
<dbReference type="SUPFAM" id="SSF81273">
    <property type="entry name" value="H-NS histone-like proteins"/>
    <property type="match status" value="1"/>
</dbReference>
<evidence type="ECO:0000256" key="2">
    <source>
        <dbReference type="ARBA" id="ARBA00010610"/>
    </source>
</evidence>
<dbReference type="GO" id="GO:0001217">
    <property type="term" value="F:DNA-binding transcription repressor activity"/>
    <property type="evidence" value="ECO:0007669"/>
    <property type="project" value="TreeGrafter"/>
</dbReference>
<comment type="subcellular location">
    <subcellularLocation>
        <location evidence="1">Cytoplasm</location>
        <location evidence="1">Nucleoid</location>
    </subcellularLocation>
</comment>
<evidence type="ECO:0000256" key="3">
    <source>
        <dbReference type="ARBA" id="ARBA00022490"/>
    </source>
</evidence>
<keyword evidence="3" id="KW-0963">Cytoplasm</keyword>
<comment type="caution">
    <text evidence="7">The sequence shown here is derived from an EMBL/GenBank/DDBJ whole genome shotgun (WGS) entry which is preliminary data.</text>
</comment>
<evidence type="ECO:0000256" key="1">
    <source>
        <dbReference type="ARBA" id="ARBA00004453"/>
    </source>
</evidence>
<evidence type="ECO:0000256" key="5">
    <source>
        <dbReference type="SAM" id="MobiDB-lite"/>
    </source>
</evidence>
<dbReference type="Pfam" id="PF00816">
    <property type="entry name" value="Histone_HNS"/>
    <property type="match status" value="1"/>
</dbReference>
<dbReference type="GO" id="GO:0003680">
    <property type="term" value="F:minor groove of adenine-thymine-rich DNA binding"/>
    <property type="evidence" value="ECO:0007669"/>
    <property type="project" value="TreeGrafter"/>
</dbReference>
<evidence type="ECO:0000313" key="7">
    <source>
        <dbReference type="EMBL" id="RII38666.1"/>
    </source>
</evidence>
<dbReference type="PANTHER" id="PTHR38097">
    <property type="match status" value="1"/>
</dbReference>
<dbReference type="Proteomes" id="UP000265848">
    <property type="component" value="Unassembled WGS sequence"/>
</dbReference>
<dbReference type="GO" id="GO:0032993">
    <property type="term" value="C:protein-DNA complex"/>
    <property type="evidence" value="ECO:0007669"/>
    <property type="project" value="TreeGrafter"/>
</dbReference>
<protein>
    <submittedName>
        <fullName evidence="7">H-NS histone family protein</fullName>
    </submittedName>
</protein>
<comment type="similarity">
    <text evidence="2">Belongs to the histone-like protein H-NS family.</text>
</comment>
<dbReference type="GO" id="GO:0000976">
    <property type="term" value="F:transcription cis-regulatory region binding"/>
    <property type="evidence" value="ECO:0007669"/>
    <property type="project" value="TreeGrafter"/>
</dbReference>
<sequence length="109" mass="12245">MKMLDLDLDAMALADLKKLQVQVNTAIKTYEDRQRKAAIAELEAKAAEMGFSLSDLTGNHGSRKPKVNPPKYRNTEDLTQTWSGRGRQPSWIKDAIARGESLDQFLIVK</sequence>
<dbReference type="GO" id="GO:0005829">
    <property type="term" value="C:cytosol"/>
    <property type="evidence" value="ECO:0007669"/>
    <property type="project" value="TreeGrafter"/>
</dbReference>
<dbReference type="InterPro" id="IPR027444">
    <property type="entry name" value="H-NS_C_dom"/>
</dbReference>
<name>A0A399J7D5_9RHOB</name>
<dbReference type="SMART" id="SM00528">
    <property type="entry name" value="HNS"/>
    <property type="match status" value="1"/>
</dbReference>
<accession>A0A399J7D5</accession>
<keyword evidence="4" id="KW-0238">DNA-binding</keyword>
<dbReference type="Gene3D" id="4.10.430.10">
    <property type="entry name" value="Histone-like protein H-NS, C-terminal domain"/>
    <property type="match status" value="1"/>
</dbReference>
<dbReference type="AlphaFoldDB" id="A0A399J7D5"/>
<feature type="region of interest" description="Disordered" evidence="5">
    <location>
        <begin position="53"/>
        <end position="77"/>
    </location>
</feature>
<dbReference type="PANTHER" id="PTHR38097:SF2">
    <property type="entry name" value="DNA-BINDING PROTEIN STPA"/>
    <property type="match status" value="1"/>
</dbReference>
<evidence type="ECO:0000313" key="8">
    <source>
        <dbReference type="Proteomes" id="UP000265848"/>
    </source>
</evidence>
<feature type="domain" description="DNA-binding protein H-NS-like C-terminal" evidence="6">
    <location>
        <begin position="61"/>
        <end position="107"/>
    </location>
</feature>
<evidence type="ECO:0000259" key="6">
    <source>
        <dbReference type="SMART" id="SM00528"/>
    </source>
</evidence>
<proteinExistence type="inferred from homology"/>